<dbReference type="SUPFAM" id="SSF81296">
    <property type="entry name" value="E set domains"/>
    <property type="match status" value="1"/>
</dbReference>
<dbReference type="Pfam" id="PF02927">
    <property type="entry name" value="CelD_N"/>
    <property type="match status" value="1"/>
</dbReference>
<dbReference type="InterPro" id="IPR008928">
    <property type="entry name" value="6-hairpin_glycosidase_sf"/>
</dbReference>
<protein>
    <submittedName>
        <fullName evidence="9">Glycoside hydrolase family 9 protein</fullName>
    </submittedName>
</protein>
<dbReference type="EMBL" id="JBFAUK010000025">
    <property type="protein sequence ID" value="MEV5509868.1"/>
    <property type="molecule type" value="Genomic_DNA"/>
</dbReference>
<evidence type="ECO:0000256" key="3">
    <source>
        <dbReference type="ARBA" id="ARBA00023277"/>
    </source>
</evidence>
<dbReference type="Proteomes" id="UP001552594">
    <property type="component" value="Unassembled WGS sequence"/>
</dbReference>
<evidence type="ECO:0000256" key="4">
    <source>
        <dbReference type="ARBA" id="ARBA00023295"/>
    </source>
</evidence>
<dbReference type="InterPro" id="IPR004197">
    <property type="entry name" value="Cellulase_Ig-like"/>
</dbReference>
<keyword evidence="2 9" id="KW-0378">Hydrolase</keyword>
<feature type="chain" id="PRO_5045925210" evidence="6">
    <location>
        <begin position="33"/>
        <end position="650"/>
    </location>
</feature>
<dbReference type="PANTHER" id="PTHR22298">
    <property type="entry name" value="ENDO-1,4-BETA-GLUCANASE"/>
    <property type="match status" value="1"/>
</dbReference>
<feature type="signal peptide" evidence="6">
    <location>
        <begin position="1"/>
        <end position="32"/>
    </location>
</feature>
<organism evidence="9 10">
    <name type="scientific">Streptomyces orinoci</name>
    <name type="common">Streptoverticillium orinoci</name>
    <dbReference type="NCBI Taxonomy" id="67339"/>
    <lineage>
        <taxon>Bacteria</taxon>
        <taxon>Bacillati</taxon>
        <taxon>Actinomycetota</taxon>
        <taxon>Actinomycetes</taxon>
        <taxon>Kitasatosporales</taxon>
        <taxon>Streptomycetaceae</taxon>
        <taxon>Streptomyces</taxon>
    </lineage>
</organism>
<keyword evidence="4" id="KW-0326">Glycosidase</keyword>
<dbReference type="RefSeq" id="WP_364854849.1">
    <property type="nucleotide sequence ID" value="NZ_JBFAUK010000025.1"/>
</dbReference>
<keyword evidence="10" id="KW-1185">Reference proteome</keyword>
<evidence type="ECO:0000259" key="8">
    <source>
        <dbReference type="Pfam" id="PF02927"/>
    </source>
</evidence>
<dbReference type="GO" id="GO:0016787">
    <property type="term" value="F:hydrolase activity"/>
    <property type="evidence" value="ECO:0007669"/>
    <property type="project" value="UniProtKB-KW"/>
</dbReference>
<dbReference type="InterPro" id="IPR012341">
    <property type="entry name" value="6hp_glycosidase-like_sf"/>
</dbReference>
<dbReference type="InterPro" id="IPR014756">
    <property type="entry name" value="Ig_E-set"/>
</dbReference>
<evidence type="ECO:0000256" key="1">
    <source>
        <dbReference type="ARBA" id="ARBA00007072"/>
    </source>
</evidence>
<keyword evidence="5" id="KW-0624">Polysaccharide degradation</keyword>
<dbReference type="Gene3D" id="1.50.10.10">
    <property type="match status" value="1"/>
</dbReference>
<dbReference type="SUPFAM" id="SSF48208">
    <property type="entry name" value="Six-hairpin glycosidases"/>
    <property type="match status" value="1"/>
</dbReference>
<evidence type="ECO:0000256" key="2">
    <source>
        <dbReference type="ARBA" id="ARBA00022801"/>
    </source>
</evidence>
<dbReference type="Gene3D" id="2.60.40.10">
    <property type="entry name" value="Immunoglobulins"/>
    <property type="match status" value="1"/>
</dbReference>
<evidence type="ECO:0000256" key="6">
    <source>
        <dbReference type="SAM" id="SignalP"/>
    </source>
</evidence>
<gene>
    <name evidence="9" type="ORF">AB0L16_26100</name>
</gene>
<dbReference type="Pfam" id="PF00759">
    <property type="entry name" value="Glyco_hydro_9"/>
    <property type="match status" value="1"/>
</dbReference>
<dbReference type="CDD" id="cd02850">
    <property type="entry name" value="E_set_Cellulase_N"/>
    <property type="match status" value="1"/>
</dbReference>
<keyword evidence="6" id="KW-0732">Signal</keyword>
<evidence type="ECO:0000313" key="10">
    <source>
        <dbReference type="Proteomes" id="UP001552594"/>
    </source>
</evidence>
<evidence type="ECO:0000259" key="7">
    <source>
        <dbReference type="Pfam" id="PF00759"/>
    </source>
</evidence>
<keyword evidence="3" id="KW-0119">Carbohydrate metabolism</keyword>
<evidence type="ECO:0000256" key="5">
    <source>
        <dbReference type="ARBA" id="ARBA00023326"/>
    </source>
</evidence>
<dbReference type="InterPro" id="IPR013783">
    <property type="entry name" value="Ig-like_fold"/>
</dbReference>
<comment type="similarity">
    <text evidence="1">Belongs to the glycosyl hydrolase 9 (cellulase E) family.</text>
</comment>
<evidence type="ECO:0000313" key="9">
    <source>
        <dbReference type="EMBL" id="MEV5509868.1"/>
    </source>
</evidence>
<reference evidence="9 10" key="1">
    <citation type="submission" date="2024-06" db="EMBL/GenBank/DDBJ databases">
        <title>The Natural Products Discovery Center: Release of the First 8490 Sequenced Strains for Exploring Actinobacteria Biosynthetic Diversity.</title>
        <authorList>
            <person name="Kalkreuter E."/>
            <person name="Kautsar S.A."/>
            <person name="Yang D."/>
            <person name="Bader C.D."/>
            <person name="Teijaro C.N."/>
            <person name="Fluegel L."/>
            <person name="Davis C.M."/>
            <person name="Simpson J.R."/>
            <person name="Lauterbach L."/>
            <person name="Steele A.D."/>
            <person name="Gui C."/>
            <person name="Meng S."/>
            <person name="Li G."/>
            <person name="Viehrig K."/>
            <person name="Ye F."/>
            <person name="Su P."/>
            <person name="Kiefer A.F."/>
            <person name="Nichols A."/>
            <person name="Cepeda A.J."/>
            <person name="Yan W."/>
            <person name="Fan B."/>
            <person name="Jiang Y."/>
            <person name="Adhikari A."/>
            <person name="Zheng C.-J."/>
            <person name="Schuster L."/>
            <person name="Cowan T.M."/>
            <person name="Smanski M.J."/>
            <person name="Chevrette M.G."/>
            <person name="De Carvalho L.P.S."/>
            <person name="Shen B."/>
        </authorList>
    </citation>
    <scope>NUCLEOTIDE SEQUENCE [LARGE SCALE GENOMIC DNA]</scope>
    <source>
        <strain evidence="9 10">NPDC052347</strain>
    </source>
</reference>
<accession>A0ABV3K4K6</accession>
<proteinExistence type="inferred from homology"/>
<dbReference type="InterPro" id="IPR001701">
    <property type="entry name" value="Glyco_hydro_9"/>
</dbReference>
<comment type="caution">
    <text evidence="9">The sequence shown here is derived from an EMBL/GenBank/DDBJ whole genome shotgun (WGS) entry which is preliminary data.</text>
</comment>
<name>A0ABV3K4K6_STRON</name>
<feature type="domain" description="Glycoside hydrolase family 9" evidence="7">
    <location>
        <begin position="148"/>
        <end position="643"/>
    </location>
</feature>
<feature type="domain" description="Cellulase Ig-like" evidence="8">
    <location>
        <begin position="45"/>
        <end position="128"/>
    </location>
</feature>
<sequence length="650" mass="68687">MSVSHPFPRRPRPRTVVLLVAAAAGAGLLACALPAPGQGPGEPGTRPAIRVDQAGYAVGEAKHAFVMGSEDALDGAGFRLVDDRGHTVRSGRLGPSAGRWNKAYPTVRTVDISDVNAPGSYRLELTGAASAASPPFRIAPARELMTPLVEDNVRFFQAQRDGSRVLPGTPARKPSHLTDRTATVYAAPRYDADGKELLDDRLTPLGGPVDVSGGWFDAGDYLKFTHTTSYSVAQLLLAQRSLPAAKGLDAEARHGLEWLDRMWDGTTKTLYAQVGIGQGNAETTGTIRSDHDVWRLPEADDALDAPPGHRDHAIKYRPVFRANAPGARISPNLAGRMAAVFALAAQREAGHDPAAARQWLAKAAAVYDRADTGGPGRLVTVFPAAFYPEDVWQDDMEFGAAELALAARDLGDGRAGDWRGQAARWARAYLDEDAKGTLGVADVSALAHADLLRPADGGFGAAVTRDELLGDLRRQLDEGVARAAKDPFRAGAVYTESDSAPHTFGLVATALLYARSSGDHRYDAFAAEQRGWALGANSWGTSFVIGAGRTFPHCPSHQVANLAGSRDGKGAILRGAVVNGPNSARELTPGNLNTFDTMRTCAARPPGGGSWQDFDGHGGGYLDHAGAWQTSEPALDYTATALLAFALTAG</sequence>